<protein>
    <submittedName>
        <fullName evidence="1">Uncharacterized protein</fullName>
    </submittedName>
</protein>
<evidence type="ECO:0000313" key="1">
    <source>
        <dbReference type="EMBL" id="TRM67349.1"/>
    </source>
</evidence>
<accession>A0A550CRH3</accession>
<organism evidence="1 2">
    <name type="scientific">Schizophyllum amplum</name>
    <dbReference type="NCBI Taxonomy" id="97359"/>
    <lineage>
        <taxon>Eukaryota</taxon>
        <taxon>Fungi</taxon>
        <taxon>Dikarya</taxon>
        <taxon>Basidiomycota</taxon>
        <taxon>Agaricomycotina</taxon>
        <taxon>Agaricomycetes</taxon>
        <taxon>Agaricomycetidae</taxon>
        <taxon>Agaricales</taxon>
        <taxon>Schizophyllaceae</taxon>
        <taxon>Schizophyllum</taxon>
    </lineage>
</organism>
<dbReference type="Proteomes" id="UP000320762">
    <property type="component" value="Unassembled WGS sequence"/>
</dbReference>
<reference evidence="1 2" key="1">
    <citation type="journal article" date="2019" name="New Phytol.">
        <title>Comparative genomics reveals unique wood-decay strategies and fruiting body development in the Schizophyllaceae.</title>
        <authorList>
            <person name="Almasi E."/>
            <person name="Sahu N."/>
            <person name="Krizsan K."/>
            <person name="Balint B."/>
            <person name="Kovacs G.M."/>
            <person name="Kiss B."/>
            <person name="Cseklye J."/>
            <person name="Drula E."/>
            <person name="Henrissat B."/>
            <person name="Nagy I."/>
            <person name="Chovatia M."/>
            <person name="Adam C."/>
            <person name="LaButti K."/>
            <person name="Lipzen A."/>
            <person name="Riley R."/>
            <person name="Grigoriev I.V."/>
            <person name="Nagy L.G."/>
        </authorList>
    </citation>
    <scope>NUCLEOTIDE SEQUENCE [LARGE SCALE GENOMIC DNA]</scope>
    <source>
        <strain evidence="1 2">NL-1724</strain>
    </source>
</reference>
<proteinExistence type="predicted"/>
<comment type="caution">
    <text evidence="1">The sequence shown here is derived from an EMBL/GenBank/DDBJ whole genome shotgun (WGS) entry which is preliminary data.</text>
</comment>
<dbReference type="EMBL" id="VDMD01000002">
    <property type="protein sequence ID" value="TRM67349.1"/>
    <property type="molecule type" value="Genomic_DNA"/>
</dbReference>
<evidence type="ECO:0000313" key="2">
    <source>
        <dbReference type="Proteomes" id="UP000320762"/>
    </source>
</evidence>
<dbReference type="AlphaFoldDB" id="A0A550CRH3"/>
<name>A0A550CRH3_9AGAR</name>
<keyword evidence="2" id="KW-1185">Reference proteome</keyword>
<sequence>MTICESRALPPSWIRWNSQNIPADALNALFYPPERDRALAKYGDGSSQCSYGIISLQNSGLGCLSVELDVFTGELDDPRCAISLCATLSECYCAKGDDFNMWRRFTPARNMRTSPRATNVCTAYYFGHTWDIMYEVLDESALCTSHRGSTLRSISCRPPTAARTRHRA</sequence>
<gene>
    <name evidence="1" type="ORF">BD626DRAFT_478464</name>
</gene>